<sequence length="206" mass="22833">MAASPKVSRSSLSPMETGIAEEFFIKPTEYMSIEPAVHIDPEGHDVYSGSLDALRLVSVPLDVNNSLQALHQLLELKHHTARSLEHSRQLLLCYLAGQQEVSYFEGVSIHIGDFTMLREVGPYTRDFVSQEAGLAPVYIGLASNHRVGCAKPSQVKPPTDVPVDLTKELFLTLLRAAYTSGGQNLLTRSLTQQTQLKTWRDLTFIL</sequence>
<organism evidence="1 2">
    <name type="scientific">Desmophyllum pertusum</name>
    <dbReference type="NCBI Taxonomy" id="174260"/>
    <lineage>
        <taxon>Eukaryota</taxon>
        <taxon>Metazoa</taxon>
        <taxon>Cnidaria</taxon>
        <taxon>Anthozoa</taxon>
        <taxon>Hexacorallia</taxon>
        <taxon>Scleractinia</taxon>
        <taxon>Caryophylliina</taxon>
        <taxon>Caryophylliidae</taxon>
        <taxon>Desmophyllum</taxon>
    </lineage>
</organism>
<dbReference type="PANTHER" id="PTHR33487:SF1">
    <property type="entry name" value="CILIA- AND FLAGELLA-ASSOCIATED PROTEIN 54"/>
    <property type="match status" value="1"/>
</dbReference>
<dbReference type="PANTHER" id="PTHR33487">
    <property type="entry name" value="CILIA- AND FLAGELLA-ASSOCIATED PROTEIN 54"/>
    <property type="match status" value="1"/>
</dbReference>
<evidence type="ECO:0000313" key="1">
    <source>
        <dbReference type="EMBL" id="KAJ7381666.1"/>
    </source>
</evidence>
<keyword evidence="2" id="KW-1185">Reference proteome</keyword>
<proteinExistence type="predicted"/>
<dbReference type="EMBL" id="MU826112">
    <property type="protein sequence ID" value="KAJ7381666.1"/>
    <property type="molecule type" value="Genomic_DNA"/>
</dbReference>
<protein>
    <submittedName>
        <fullName evidence="1">Uncharacterized protein</fullName>
    </submittedName>
</protein>
<evidence type="ECO:0000313" key="2">
    <source>
        <dbReference type="Proteomes" id="UP001163046"/>
    </source>
</evidence>
<dbReference type="AlphaFoldDB" id="A0A9W9ZHK0"/>
<name>A0A9W9ZHK0_9CNID</name>
<dbReference type="OrthoDB" id="2104158at2759"/>
<gene>
    <name evidence="1" type="ORF">OS493_039772</name>
</gene>
<reference evidence="1" key="1">
    <citation type="submission" date="2023-01" db="EMBL/GenBank/DDBJ databases">
        <title>Genome assembly of the deep-sea coral Lophelia pertusa.</title>
        <authorList>
            <person name="Herrera S."/>
            <person name="Cordes E."/>
        </authorList>
    </citation>
    <scope>NUCLEOTIDE SEQUENCE</scope>
    <source>
        <strain evidence="1">USNM1676648</strain>
        <tissue evidence="1">Polyp</tissue>
    </source>
</reference>
<dbReference type="GO" id="GO:0060271">
    <property type="term" value="P:cilium assembly"/>
    <property type="evidence" value="ECO:0007669"/>
    <property type="project" value="TreeGrafter"/>
</dbReference>
<accession>A0A9W9ZHK0</accession>
<dbReference type="Proteomes" id="UP001163046">
    <property type="component" value="Unassembled WGS sequence"/>
</dbReference>
<comment type="caution">
    <text evidence="1">The sequence shown here is derived from an EMBL/GenBank/DDBJ whole genome shotgun (WGS) entry which is preliminary data.</text>
</comment>